<name>A0A157SQK7_9BORD</name>
<organism evidence="3 4">
    <name type="scientific">Bordetella ansorpii</name>
    <dbReference type="NCBI Taxonomy" id="288768"/>
    <lineage>
        <taxon>Bacteria</taxon>
        <taxon>Pseudomonadati</taxon>
        <taxon>Pseudomonadota</taxon>
        <taxon>Betaproteobacteria</taxon>
        <taxon>Burkholderiales</taxon>
        <taxon>Alcaligenaceae</taxon>
        <taxon>Bordetella</taxon>
    </lineage>
</organism>
<evidence type="ECO:0000256" key="2">
    <source>
        <dbReference type="SAM" id="SignalP"/>
    </source>
</evidence>
<dbReference type="Proteomes" id="UP000076848">
    <property type="component" value="Unassembled WGS sequence"/>
</dbReference>
<dbReference type="AlphaFoldDB" id="A0A157SQK7"/>
<reference evidence="3 4" key="1">
    <citation type="submission" date="2016-04" db="EMBL/GenBank/DDBJ databases">
        <authorList>
            <consortium name="Pathogen Informatics"/>
        </authorList>
    </citation>
    <scope>NUCLEOTIDE SEQUENCE [LARGE SCALE GENOMIC DNA]</scope>
    <source>
        <strain evidence="3 4">H050680373</strain>
    </source>
</reference>
<feature type="region of interest" description="Disordered" evidence="1">
    <location>
        <begin position="67"/>
        <end position="100"/>
    </location>
</feature>
<keyword evidence="2" id="KW-0732">Signal</keyword>
<evidence type="ECO:0000256" key="1">
    <source>
        <dbReference type="SAM" id="MobiDB-lite"/>
    </source>
</evidence>
<feature type="compositionally biased region" description="Low complexity" evidence="1">
    <location>
        <begin position="67"/>
        <end position="90"/>
    </location>
</feature>
<dbReference type="Pfam" id="PF12266">
    <property type="entry name" value="DUF3613"/>
    <property type="match status" value="1"/>
</dbReference>
<proteinExistence type="predicted"/>
<dbReference type="STRING" id="288768.SAMEA3906486_04141"/>
<dbReference type="EMBL" id="FKIF01000007">
    <property type="protein sequence ID" value="SAI72443.1"/>
    <property type="molecule type" value="Genomic_DNA"/>
</dbReference>
<feature type="signal peptide" evidence="2">
    <location>
        <begin position="1"/>
        <end position="23"/>
    </location>
</feature>
<feature type="chain" id="PRO_5007616463" evidence="2">
    <location>
        <begin position="24"/>
        <end position="159"/>
    </location>
</feature>
<accession>A0A157SQK7</accession>
<dbReference type="OrthoDB" id="8797260at2"/>
<dbReference type="InterPro" id="IPR022053">
    <property type="entry name" value="DUF3613"/>
</dbReference>
<protein>
    <submittedName>
        <fullName evidence="3">Protein of uncharacterized function (DUF3613)</fullName>
    </submittedName>
</protein>
<sequence length="159" mass="15702">MHPPLRVSLLAAIGLLAAGGAAAQQQPVTGTAATPPVAQAQPVAPAGQTPAGRPVVRQVQEAAAPAAAAPAAASAAVAQAAPSATPAAQEAPREEQFGDITRGLVGLQAAGLRAGPGQPLQGPVATAAWNRYMKSFEHPIPQWFGERVSKSGGSGGLSQ</sequence>
<evidence type="ECO:0000313" key="3">
    <source>
        <dbReference type="EMBL" id="SAI72443.1"/>
    </source>
</evidence>
<gene>
    <name evidence="3" type="ORF">SAMEA3906486_04141</name>
</gene>
<dbReference type="RefSeq" id="WP_066131443.1">
    <property type="nucleotide sequence ID" value="NZ_FKIF01000007.1"/>
</dbReference>
<feature type="region of interest" description="Disordered" evidence="1">
    <location>
        <begin position="27"/>
        <end position="52"/>
    </location>
</feature>
<evidence type="ECO:0000313" key="4">
    <source>
        <dbReference type="Proteomes" id="UP000076848"/>
    </source>
</evidence>
<keyword evidence="4" id="KW-1185">Reference proteome</keyword>